<dbReference type="InterPro" id="IPR043428">
    <property type="entry name" value="LivM-like"/>
</dbReference>
<dbReference type="InterPro" id="IPR001851">
    <property type="entry name" value="ABC_transp_permease"/>
</dbReference>
<feature type="transmembrane region" description="Helical" evidence="6">
    <location>
        <begin position="167"/>
        <end position="193"/>
    </location>
</feature>
<organism evidence="7 8">
    <name type="scientific">Chroococcidiopsis cubana SAG 39.79</name>
    <dbReference type="NCBI Taxonomy" id="388085"/>
    <lineage>
        <taxon>Bacteria</taxon>
        <taxon>Bacillati</taxon>
        <taxon>Cyanobacteriota</taxon>
        <taxon>Cyanophyceae</taxon>
        <taxon>Chroococcidiopsidales</taxon>
        <taxon>Chroococcidiopsidaceae</taxon>
        <taxon>Chroococcidiopsis</taxon>
    </lineage>
</organism>
<evidence type="ECO:0000256" key="5">
    <source>
        <dbReference type="ARBA" id="ARBA00023136"/>
    </source>
</evidence>
<accession>A0AB37UEQ8</accession>
<feature type="transmembrane region" description="Helical" evidence="6">
    <location>
        <begin position="248"/>
        <end position="267"/>
    </location>
</feature>
<keyword evidence="2" id="KW-1003">Cell membrane</keyword>
<dbReference type="Pfam" id="PF02653">
    <property type="entry name" value="BPD_transp_2"/>
    <property type="match status" value="1"/>
</dbReference>
<keyword evidence="5 6" id="KW-0472">Membrane</keyword>
<dbReference type="Proteomes" id="UP000282574">
    <property type="component" value="Unassembled WGS sequence"/>
</dbReference>
<evidence type="ECO:0000256" key="3">
    <source>
        <dbReference type="ARBA" id="ARBA00022692"/>
    </source>
</evidence>
<dbReference type="CDD" id="cd06581">
    <property type="entry name" value="TM_PBP1_LivM_like"/>
    <property type="match status" value="1"/>
</dbReference>
<feature type="transmembrane region" description="Helical" evidence="6">
    <location>
        <begin position="128"/>
        <end position="146"/>
    </location>
</feature>
<feature type="transmembrane region" description="Helical" evidence="6">
    <location>
        <begin position="48"/>
        <end position="70"/>
    </location>
</feature>
<sequence>MAMALKLLSPDSLTQGTPFPLPDFIVWNTPPGEALKLPWLWVPFQSQWFGLAAALLVPAIFAALVGWFVFYGSVSGVFISIITLSVVVILNLVVIDLQPITNGFNGLNNLATFNVAGFEFDPYGLPTYYLIAITCAAILLGVHWLTQTRVGLIFKAIQANEQRVTYFGYDIAAYKIFALSVSAMVAGLAGVLFVINSQYASPTIMDVTLSIAIVVWTAVGGRDSLIGSALGAIAINAIQNALSESESLIYIWQLLLGILFVVVVVFLPKGLASLGAKLFRRSPPSMAEAAAISQRKPLNLSLPPAKQRK</sequence>
<evidence type="ECO:0000256" key="6">
    <source>
        <dbReference type="SAM" id="Phobius"/>
    </source>
</evidence>
<reference evidence="7 8" key="1">
    <citation type="journal article" date="2019" name="Genome Biol. Evol.">
        <title>Day and night: Metabolic profiles and evolutionary relationships of six axenic non-marine cyanobacteria.</title>
        <authorList>
            <person name="Will S.E."/>
            <person name="Henke P."/>
            <person name="Boedeker C."/>
            <person name="Huang S."/>
            <person name="Brinkmann H."/>
            <person name="Rohde M."/>
            <person name="Jarek M."/>
            <person name="Friedl T."/>
            <person name="Seufert S."/>
            <person name="Schumacher M."/>
            <person name="Overmann J."/>
            <person name="Neumann-Schaal M."/>
            <person name="Petersen J."/>
        </authorList>
    </citation>
    <scope>NUCLEOTIDE SEQUENCE [LARGE SCALE GENOMIC DNA]</scope>
    <source>
        <strain evidence="7 8">SAG 39.79</strain>
    </source>
</reference>
<keyword evidence="3 6" id="KW-0812">Transmembrane</keyword>
<keyword evidence="4 6" id="KW-1133">Transmembrane helix</keyword>
<dbReference type="PANTHER" id="PTHR30482:SF4">
    <property type="entry name" value="SLR1201 PROTEIN"/>
    <property type="match status" value="1"/>
</dbReference>
<dbReference type="AlphaFoldDB" id="A0AB37UEQ8"/>
<evidence type="ECO:0000313" key="7">
    <source>
        <dbReference type="EMBL" id="RUT07408.1"/>
    </source>
</evidence>
<protein>
    <submittedName>
        <fullName evidence="7">Urea ABC transporter permease subunit UrtC</fullName>
    </submittedName>
</protein>
<evidence type="ECO:0000256" key="4">
    <source>
        <dbReference type="ARBA" id="ARBA00022989"/>
    </source>
</evidence>
<dbReference type="PANTHER" id="PTHR30482">
    <property type="entry name" value="HIGH-AFFINITY BRANCHED-CHAIN AMINO ACID TRANSPORT SYSTEM PERMEASE"/>
    <property type="match status" value="1"/>
</dbReference>
<gene>
    <name evidence="7" type="ORF">DSM107010_50870</name>
</gene>
<evidence type="ECO:0000256" key="2">
    <source>
        <dbReference type="ARBA" id="ARBA00022475"/>
    </source>
</evidence>
<feature type="transmembrane region" description="Helical" evidence="6">
    <location>
        <begin position="77"/>
        <end position="95"/>
    </location>
</feature>
<evidence type="ECO:0000313" key="8">
    <source>
        <dbReference type="Proteomes" id="UP000282574"/>
    </source>
</evidence>
<keyword evidence="8" id="KW-1185">Reference proteome</keyword>
<comment type="subcellular location">
    <subcellularLocation>
        <location evidence="1">Cell membrane</location>
        <topology evidence="1">Multi-pass membrane protein</topology>
    </subcellularLocation>
</comment>
<dbReference type="GO" id="GO:0005886">
    <property type="term" value="C:plasma membrane"/>
    <property type="evidence" value="ECO:0007669"/>
    <property type="project" value="UniProtKB-SubCell"/>
</dbReference>
<dbReference type="EMBL" id="RSCK01000062">
    <property type="protein sequence ID" value="RUT07408.1"/>
    <property type="molecule type" value="Genomic_DNA"/>
</dbReference>
<comment type="caution">
    <text evidence="7">The sequence shown here is derived from an EMBL/GenBank/DDBJ whole genome shotgun (WGS) entry which is preliminary data.</text>
</comment>
<proteinExistence type="predicted"/>
<evidence type="ECO:0000256" key="1">
    <source>
        <dbReference type="ARBA" id="ARBA00004651"/>
    </source>
</evidence>
<dbReference type="GO" id="GO:0015658">
    <property type="term" value="F:branched-chain amino acid transmembrane transporter activity"/>
    <property type="evidence" value="ECO:0007669"/>
    <property type="project" value="InterPro"/>
</dbReference>
<name>A0AB37UEQ8_9CYAN</name>